<dbReference type="EMBL" id="CAJNOW010013170">
    <property type="protein sequence ID" value="CAF1618398.1"/>
    <property type="molecule type" value="Genomic_DNA"/>
</dbReference>
<evidence type="ECO:0000313" key="12">
    <source>
        <dbReference type="Proteomes" id="UP000663866"/>
    </source>
</evidence>
<evidence type="ECO:0000313" key="9">
    <source>
        <dbReference type="EMBL" id="CAF3908704.1"/>
    </source>
</evidence>
<proteinExistence type="predicted"/>
<dbReference type="AlphaFoldDB" id="A0A816RCP6"/>
<dbReference type="Proteomes" id="UP000663842">
    <property type="component" value="Unassembled WGS sequence"/>
</dbReference>
<dbReference type="EMBL" id="CAJOBH010002482">
    <property type="protein sequence ID" value="CAF3908704.1"/>
    <property type="molecule type" value="Genomic_DNA"/>
</dbReference>
<evidence type="ECO:0000313" key="8">
    <source>
        <dbReference type="EMBL" id="CAF3906519.1"/>
    </source>
</evidence>
<dbReference type="EMBL" id="CAJNRE010002515">
    <property type="protein sequence ID" value="CAF1983079.1"/>
    <property type="molecule type" value="Genomic_DNA"/>
</dbReference>
<reference evidence="4" key="1">
    <citation type="submission" date="2021-02" db="EMBL/GenBank/DDBJ databases">
        <authorList>
            <person name="Nowell W R."/>
        </authorList>
    </citation>
    <scope>NUCLEOTIDE SEQUENCE</scope>
</reference>
<evidence type="ECO:0000313" key="3">
    <source>
        <dbReference type="EMBL" id="CAF1983079.1"/>
    </source>
</evidence>
<protein>
    <submittedName>
        <fullName evidence="4">Uncharacterized protein</fullName>
    </submittedName>
</protein>
<evidence type="ECO:0000313" key="10">
    <source>
        <dbReference type="EMBL" id="CAF4131979.1"/>
    </source>
</evidence>
<name>A0A816RCP6_9BILA</name>
<dbReference type="Proteomes" id="UP000681720">
    <property type="component" value="Unassembled WGS sequence"/>
</dbReference>
<evidence type="ECO:0000313" key="7">
    <source>
        <dbReference type="EMBL" id="CAF3887298.1"/>
    </source>
</evidence>
<dbReference type="Proteomes" id="UP000663856">
    <property type="component" value="Unassembled WGS sequence"/>
</dbReference>
<organism evidence="4 11">
    <name type="scientific">Rotaria magnacalcarata</name>
    <dbReference type="NCBI Taxonomy" id="392030"/>
    <lineage>
        <taxon>Eukaryota</taxon>
        <taxon>Metazoa</taxon>
        <taxon>Spiralia</taxon>
        <taxon>Gnathifera</taxon>
        <taxon>Rotifera</taxon>
        <taxon>Eurotatoria</taxon>
        <taxon>Bdelloidea</taxon>
        <taxon>Philodinida</taxon>
        <taxon>Philodinidae</taxon>
        <taxon>Rotaria</taxon>
    </lineage>
</organism>
<dbReference type="Proteomes" id="UP000663887">
    <property type="component" value="Unassembled WGS sequence"/>
</dbReference>
<evidence type="ECO:0000313" key="4">
    <source>
        <dbReference type="EMBL" id="CAF2072232.1"/>
    </source>
</evidence>
<dbReference type="Proteomes" id="UP000663834">
    <property type="component" value="Unassembled WGS sequence"/>
</dbReference>
<comment type="caution">
    <text evidence="4">The sequence shown here is derived from an EMBL/GenBank/DDBJ whole genome shotgun (WGS) entry which is preliminary data.</text>
</comment>
<evidence type="ECO:0000313" key="1">
    <source>
        <dbReference type="EMBL" id="CAF1183296.1"/>
    </source>
</evidence>
<evidence type="ECO:0000313" key="2">
    <source>
        <dbReference type="EMBL" id="CAF1618398.1"/>
    </source>
</evidence>
<dbReference type="Proteomes" id="UP000681967">
    <property type="component" value="Unassembled WGS sequence"/>
</dbReference>
<dbReference type="Proteomes" id="UP000663866">
    <property type="component" value="Unassembled WGS sequence"/>
</dbReference>
<accession>A0A816RCP6</accession>
<dbReference type="EMBL" id="CAJNOV010004663">
    <property type="protein sequence ID" value="CAF1183296.1"/>
    <property type="molecule type" value="Genomic_DNA"/>
</dbReference>
<dbReference type="Proteomes" id="UP000676336">
    <property type="component" value="Unassembled WGS sequence"/>
</dbReference>
<evidence type="ECO:0000313" key="5">
    <source>
        <dbReference type="EMBL" id="CAF2106445.1"/>
    </source>
</evidence>
<dbReference type="EMBL" id="CAJOBF010004293">
    <property type="protein sequence ID" value="CAF4131979.1"/>
    <property type="molecule type" value="Genomic_DNA"/>
</dbReference>
<dbReference type="EMBL" id="CAJOBI010001548">
    <property type="protein sequence ID" value="CAF3887298.1"/>
    <property type="molecule type" value="Genomic_DNA"/>
</dbReference>
<dbReference type="EMBL" id="CAJOBG010000156">
    <property type="protein sequence ID" value="CAF3768224.1"/>
    <property type="molecule type" value="Genomic_DNA"/>
</dbReference>
<dbReference type="Proteomes" id="UP000663855">
    <property type="component" value="Unassembled WGS sequence"/>
</dbReference>
<dbReference type="EMBL" id="CAJNRG010008684">
    <property type="protein sequence ID" value="CAF2106445.1"/>
    <property type="molecule type" value="Genomic_DNA"/>
</dbReference>
<dbReference type="EMBL" id="CAJOBJ010002004">
    <property type="protein sequence ID" value="CAF3906519.1"/>
    <property type="molecule type" value="Genomic_DNA"/>
</dbReference>
<gene>
    <name evidence="9" type="ORF">BYL167_LOCUS8862</name>
    <name evidence="1" type="ORF">CJN711_LOCUS11125</name>
    <name evidence="8" type="ORF">GIL414_LOCUS6834</name>
    <name evidence="2" type="ORF">KQP761_LOCUS24337</name>
    <name evidence="3" type="ORF">MBJ925_LOCUS7393</name>
    <name evidence="6" type="ORF">OVN521_LOCUS2082</name>
    <name evidence="7" type="ORF">SMN809_LOCUS5932</name>
    <name evidence="10" type="ORF">UXM345_LOCUS24046</name>
    <name evidence="4" type="ORF">WKI299_LOCUS14377</name>
    <name evidence="5" type="ORF">XDN619_LOCUS19863</name>
</gene>
<dbReference type="Proteomes" id="UP000663824">
    <property type="component" value="Unassembled WGS sequence"/>
</dbReference>
<dbReference type="EMBL" id="CAJNRF010005603">
    <property type="protein sequence ID" value="CAF2072232.1"/>
    <property type="molecule type" value="Genomic_DNA"/>
</dbReference>
<evidence type="ECO:0000313" key="11">
    <source>
        <dbReference type="Proteomes" id="UP000663856"/>
    </source>
</evidence>
<keyword evidence="12" id="KW-1185">Reference proteome</keyword>
<evidence type="ECO:0000313" key="6">
    <source>
        <dbReference type="EMBL" id="CAF3768224.1"/>
    </source>
</evidence>
<sequence>MNEDSFCDTDENLDEKRRASLKDSWIGLLNSIGEQHSLLIEEIIDSTFVDEIFFAITNDNPDVNLLGWLRANK</sequence>